<evidence type="ECO:0000259" key="10">
    <source>
        <dbReference type="PROSITE" id="PS50893"/>
    </source>
</evidence>
<dbReference type="InterPro" id="IPR027417">
    <property type="entry name" value="P-loop_NTPase"/>
</dbReference>
<keyword evidence="6 11" id="KW-0067">ATP-binding</keyword>
<dbReference type="GO" id="GO:0006826">
    <property type="term" value="P:iron ion transport"/>
    <property type="evidence" value="ECO:0007669"/>
    <property type="project" value="UniProtKB-KW"/>
</dbReference>
<keyword evidence="9" id="KW-0472">Membrane</keyword>
<keyword evidence="2" id="KW-0813">Transport</keyword>
<dbReference type="GO" id="GO:0005886">
    <property type="term" value="C:plasma membrane"/>
    <property type="evidence" value="ECO:0007669"/>
    <property type="project" value="UniProtKB-SubCell"/>
</dbReference>
<dbReference type="Pfam" id="PF00005">
    <property type="entry name" value="ABC_tran"/>
    <property type="match status" value="1"/>
</dbReference>
<keyword evidence="8" id="KW-0406">Ion transport</keyword>
<dbReference type="GO" id="GO:0016887">
    <property type="term" value="F:ATP hydrolysis activity"/>
    <property type="evidence" value="ECO:0007669"/>
    <property type="project" value="InterPro"/>
</dbReference>
<evidence type="ECO:0000256" key="1">
    <source>
        <dbReference type="ARBA" id="ARBA00004202"/>
    </source>
</evidence>
<protein>
    <submittedName>
        <fullName evidence="11">Iron ABC transporter, ATP-binding protein</fullName>
    </submittedName>
</protein>
<dbReference type="InterPro" id="IPR003593">
    <property type="entry name" value="AAA+_ATPase"/>
</dbReference>
<evidence type="ECO:0000256" key="8">
    <source>
        <dbReference type="ARBA" id="ARBA00023065"/>
    </source>
</evidence>
<reference evidence="11 12" key="1">
    <citation type="journal article" date="2014" name="Genome Biol. Evol.">
        <title>Comparative Genomics of the Campylobacter lari Group.</title>
        <authorList>
            <person name="Miller W.G."/>
            <person name="Yee E."/>
            <person name="Chapman M.H."/>
            <person name="Smith T.P."/>
            <person name="Bono J.L."/>
            <person name="Huynh S."/>
            <person name="Parker C.T."/>
            <person name="Vandamme P."/>
            <person name="Luong K."/>
            <person name="Korlach J."/>
        </authorList>
    </citation>
    <scope>NUCLEOTIDE SEQUENCE [LARGE SCALE GENOMIC DNA]</scope>
    <source>
        <strain evidence="12">RM3659</strain>
    </source>
</reference>
<evidence type="ECO:0000256" key="6">
    <source>
        <dbReference type="ARBA" id="ARBA00022840"/>
    </source>
</evidence>
<evidence type="ECO:0000313" key="11">
    <source>
        <dbReference type="EMBL" id="AJD01701.1"/>
    </source>
</evidence>
<dbReference type="CDD" id="cd03214">
    <property type="entry name" value="ABC_Iron-Siderophores_B12_Hemin"/>
    <property type="match status" value="1"/>
</dbReference>
<accession>A0A0A8HW80</accession>
<evidence type="ECO:0000256" key="2">
    <source>
        <dbReference type="ARBA" id="ARBA00022448"/>
    </source>
</evidence>
<proteinExistence type="predicted"/>
<dbReference type="GO" id="GO:0005524">
    <property type="term" value="F:ATP binding"/>
    <property type="evidence" value="ECO:0007669"/>
    <property type="project" value="UniProtKB-KW"/>
</dbReference>
<comment type="subcellular location">
    <subcellularLocation>
        <location evidence="1">Cell membrane</location>
        <topology evidence="1">Peripheral membrane protein</topology>
    </subcellularLocation>
</comment>
<evidence type="ECO:0000256" key="9">
    <source>
        <dbReference type="ARBA" id="ARBA00023136"/>
    </source>
</evidence>
<evidence type="ECO:0000256" key="3">
    <source>
        <dbReference type="ARBA" id="ARBA00022475"/>
    </source>
</evidence>
<dbReference type="PROSITE" id="PS00211">
    <property type="entry name" value="ABC_TRANSPORTER_1"/>
    <property type="match status" value="1"/>
</dbReference>
<sequence>MIELKNIEKKYNNKIIVKDINVSFEKGKITSIIGSNGAGKSTVLSLASRLMKADKGEIIVKGKNISTYKENDLAQILSILKQQNNLNIKLTVEELVSFGRFPYSQGKLNTKDKEKVNEAIEYMNLQDIKDRFLDTLSGGQKQRAFIAMIIAQDTEYIFLDEPLNNLDMKHSVSIMKIIKNLAKEYNKGIIVVLHDINFASIYSDYIIAMKNGEVIKNGNTDEIINTQILKNIFNMDIPIHSINNKKICMYFGE</sequence>
<dbReference type="InterPro" id="IPR003439">
    <property type="entry name" value="ABC_transporter-like_ATP-bd"/>
</dbReference>
<dbReference type="SMART" id="SM00382">
    <property type="entry name" value="AAA"/>
    <property type="match status" value="1"/>
</dbReference>
<name>A0A0A8HW80_CAMLA</name>
<keyword evidence="3" id="KW-1003">Cell membrane</keyword>
<dbReference type="RefSeq" id="WP_039626032.1">
    <property type="nucleotide sequence ID" value="NZ_CP007775.1"/>
</dbReference>
<evidence type="ECO:0000256" key="4">
    <source>
        <dbReference type="ARBA" id="ARBA00022496"/>
    </source>
</evidence>
<dbReference type="PANTHER" id="PTHR42771:SF3">
    <property type="entry name" value="PETROBACTIN IMPORT ATP-BINDING PROTEIN YCLP"/>
    <property type="match status" value="1"/>
</dbReference>
<dbReference type="OrthoDB" id="5515229at2"/>
<dbReference type="InterPro" id="IPR017871">
    <property type="entry name" value="ABC_transporter-like_CS"/>
</dbReference>
<dbReference type="HOGENOM" id="CLU_000604_1_11_7"/>
<keyword evidence="7" id="KW-0408">Iron</keyword>
<dbReference type="FunFam" id="3.40.50.300:FF:000134">
    <property type="entry name" value="Iron-enterobactin ABC transporter ATP-binding protein"/>
    <property type="match status" value="1"/>
</dbReference>
<organism evidence="11 12">
    <name type="scientific">Campylobacter lari NCTC 11845</name>
    <dbReference type="NCBI Taxonomy" id="1388749"/>
    <lineage>
        <taxon>Bacteria</taxon>
        <taxon>Pseudomonadati</taxon>
        <taxon>Campylobacterota</taxon>
        <taxon>Epsilonproteobacteria</taxon>
        <taxon>Campylobacterales</taxon>
        <taxon>Campylobacteraceae</taxon>
        <taxon>Campylobacter</taxon>
    </lineage>
</organism>
<keyword evidence="5" id="KW-0547">Nucleotide-binding</keyword>
<dbReference type="Gene3D" id="3.40.50.300">
    <property type="entry name" value="P-loop containing nucleotide triphosphate hydrolases"/>
    <property type="match status" value="1"/>
</dbReference>
<dbReference type="Proteomes" id="UP000031130">
    <property type="component" value="Chromosome"/>
</dbReference>
<dbReference type="AlphaFoldDB" id="A0A0A8HW80"/>
<dbReference type="InterPro" id="IPR051535">
    <property type="entry name" value="Siderophore_ABC-ATPase"/>
</dbReference>
<dbReference type="PROSITE" id="PS50893">
    <property type="entry name" value="ABC_TRANSPORTER_2"/>
    <property type="match status" value="1"/>
</dbReference>
<dbReference type="SUPFAM" id="SSF52540">
    <property type="entry name" value="P-loop containing nucleoside triphosphate hydrolases"/>
    <property type="match status" value="1"/>
</dbReference>
<dbReference type="KEGG" id="cln:UPTC3659_0855"/>
<evidence type="ECO:0000313" key="12">
    <source>
        <dbReference type="Proteomes" id="UP000031130"/>
    </source>
</evidence>
<keyword evidence="4" id="KW-0410">Iron transport</keyword>
<evidence type="ECO:0000256" key="7">
    <source>
        <dbReference type="ARBA" id="ARBA00023004"/>
    </source>
</evidence>
<evidence type="ECO:0000256" key="5">
    <source>
        <dbReference type="ARBA" id="ARBA00022741"/>
    </source>
</evidence>
<dbReference type="PANTHER" id="PTHR42771">
    <property type="entry name" value="IRON(3+)-HYDROXAMATE IMPORT ATP-BINDING PROTEIN FHUC"/>
    <property type="match status" value="1"/>
</dbReference>
<feature type="domain" description="ABC transporter" evidence="10">
    <location>
        <begin position="2"/>
        <end position="236"/>
    </location>
</feature>
<dbReference type="EMBL" id="CP007775">
    <property type="protein sequence ID" value="AJD01701.1"/>
    <property type="molecule type" value="Genomic_DNA"/>
</dbReference>
<gene>
    <name evidence="11" type="ORF">UPTC3659_0855</name>
</gene>